<keyword evidence="6" id="KW-1185">Reference proteome</keyword>
<dbReference type="OrthoDB" id="4063840at2759"/>
<dbReference type="PROSITE" id="PS50102">
    <property type="entry name" value="RRM"/>
    <property type="match status" value="2"/>
</dbReference>
<dbReference type="HOGENOM" id="CLU_758781_0_0_1"/>
<dbReference type="SUPFAM" id="SSF54928">
    <property type="entry name" value="RNA-binding domain, RBD"/>
    <property type="match status" value="2"/>
</dbReference>
<evidence type="ECO:0000259" key="4">
    <source>
        <dbReference type="PROSITE" id="PS50102"/>
    </source>
</evidence>
<dbReference type="STRING" id="1071383.J7R3A9"/>
<name>J7R3A9_HUIN7</name>
<dbReference type="Gene3D" id="3.30.70.330">
    <property type="match status" value="2"/>
</dbReference>
<evidence type="ECO:0000256" key="2">
    <source>
        <dbReference type="ARBA" id="ARBA00022884"/>
    </source>
</evidence>
<dbReference type="InterPro" id="IPR035979">
    <property type="entry name" value="RBD_domain_sf"/>
</dbReference>
<dbReference type="GeneID" id="34524995"/>
<evidence type="ECO:0000256" key="3">
    <source>
        <dbReference type="PROSITE-ProRule" id="PRU00176"/>
    </source>
</evidence>
<gene>
    <name evidence="5" type="primary">KNAG0C02030</name>
    <name evidence="5" type="ordered locus">KNAG_0C02030</name>
</gene>
<dbReference type="SMART" id="SM00360">
    <property type="entry name" value="RRM"/>
    <property type="match status" value="2"/>
</dbReference>
<dbReference type="AlphaFoldDB" id="J7R3A9"/>
<organism evidence="5 6">
    <name type="scientific">Huiozyma naganishii (strain ATCC MYA-139 / BCRC 22969 / CBS 8797 / KCTC 17520 / NBRC 10181 / NCYC 3082 / Yp74L-3)</name>
    <name type="common">Yeast</name>
    <name type="synonym">Kazachstania naganishii</name>
    <dbReference type="NCBI Taxonomy" id="1071383"/>
    <lineage>
        <taxon>Eukaryota</taxon>
        <taxon>Fungi</taxon>
        <taxon>Dikarya</taxon>
        <taxon>Ascomycota</taxon>
        <taxon>Saccharomycotina</taxon>
        <taxon>Saccharomycetes</taxon>
        <taxon>Saccharomycetales</taxon>
        <taxon>Saccharomycetaceae</taxon>
        <taxon>Huiozyma</taxon>
    </lineage>
</organism>
<proteinExistence type="predicted"/>
<dbReference type="GO" id="GO:0003723">
    <property type="term" value="F:RNA binding"/>
    <property type="evidence" value="ECO:0007669"/>
    <property type="project" value="UniProtKB-UniRule"/>
</dbReference>
<keyword evidence="1" id="KW-0677">Repeat</keyword>
<reference evidence="5 6" key="1">
    <citation type="journal article" date="2011" name="Proc. Natl. Acad. Sci. U.S.A.">
        <title>Evolutionary erosion of yeast sex chromosomes by mating-type switching accidents.</title>
        <authorList>
            <person name="Gordon J.L."/>
            <person name="Armisen D."/>
            <person name="Proux-Wera E."/>
            <person name="Oheigeartaigh S.S."/>
            <person name="Byrne K.P."/>
            <person name="Wolfe K.H."/>
        </authorList>
    </citation>
    <scope>NUCLEOTIDE SEQUENCE [LARGE SCALE GENOMIC DNA]</scope>
    <source>
        <strain evidence="6">ATCC MYA-139 / BCRC 22969 / CBS 8797 / CCRC 22969 / KCTC 17520 / NBRC 10181 / NCYC 3082</strain>
    </source>
</reference>
<evidence type="ECO:0000256" key="1">
    <source>
        <dbReference type="ARBA" id="ARBA00022737"/>
    </source>
</evidence>
<feature type="domain" description="RRM" evidence="4">
    <location>
        <begin position="92"/>
        <end position="170"/>
    </location>
</feature>
<dbReference type="PANTHER" id="PTHR24012">
    <property type="entry name" value="RNA BINDING PROTEIN"/>
    <property type="match status" value="1"/>
</dbReference>
<reference evidence="6" key="2">
    <citation type="submission" date="2012-08" db="EMBL/GenBank/DDBJ databases">
        <title>Genome sequence of Kazachstania naganishii.</title>
        <authorList>
            <person name="Gordon J.L."/>
            <person name="Armisen D."/>
            <person name="Proux-Wera E."/>
            <person name="OhEigeartaigh S.S."/>
            <person name="Byrne K.P."/>
            <person name="Wolfe K.H."/>
        </authorList>
    </citation>
    <scope>NUCLEOTIDE SEQUENCE [LARGE SCALE GENOMIC DNA]</scope>
    <source>
        <strain evidence="6">ATCC MYA-139 / BCRC 22969 / CBS 8797 / CCRC 22969 / KCTC 17520 / NBRC 10181 / NCYC 3082</strain>
    </source>
</reference>
<feature type="domain" description="RRM" evidence="4">
    <location>
        <begin position="180"/>
        <end position="255"/>
    </location>
</feature>
<dbReference type="InterPro" id="IPR000504">
    <property type="entry name" value="RRM_dom"/>
</dbReference>
<keyword evidence="2 3" id="KW-0694">RNA-binding</keyword>
<dbReference type="Proteomes" id="UP000006310">
    <property type="component" value="Chromosome 3"/>
</dbReference>
<dbReference type="KEGG" id="kng:KNAG_0C02030"/>
<accession>J7R3A9</accession>
<dbReference type="Pfam" id="PF00076">
    <property type="entry name" value="RRM_1"/>
    <property type="match status" value="2"/>
</dbReference>
<sequence>MFERKQTKPKMLNGTVILGEISLNFLQNSFTTDHTSKKGNNLEQIKHQKFYDALEEDVSDEGSELSSDYGSVEINGPGVTMATNKLASDSMESLFIGNLHKNVTEELLRGVFGVYPGFISAKICYNAITKKSLGHGYLNFSNKIDAIRATKDLNYCNILSSEIRLMPSMRNAAYRKQIGTNVFMSNLPLDIPFLTTRFFYVYFSGFGEVLSCKLVEEKGIGFIYFESNTVANYVVNLFNGSLLYGKQVFCSIHKSKEERSLDENKVNQEVMTPLEPKVHQQRQQTSPDKSVRLFNLNLMCKKKFIKHVLQQHALEFHCIEQVSFDSTSETLSMVIKAKNASQARKIYRFFNGKLLCGSIVSADLE</sequence>
<dbReference type="eggNOG" id="KOG0123">
    <property type="taxonomic scope" value="Eukaryota"/>
</dbReference>
<dbReference type="RefSeq" id="XP_022463561.1">
    <property type="nucleotide sequence ID" value="XM_022606913.1"/>
</dbReference>
<dbReference type="InterPro" id="IPR012677">
    <property type="entry name" value="Nucleotide-bd_a/b_plait_sf"/>
</dbReference>
<evidence type="ECO:0000313" key="5">
    <source>
        <dbReference type="EMBL" id="CCK69315.1"/>
    </source>
</evidence>
<dbReference type="EMBL" id="HE978316">
    <property type="protein sequence ID" value="CCK69315.1"/>
    <property type="molecule type" value="Genomic_DNA"/>
</dbReference>
<protein>
    <recommendedName>
        <fullName evidence="4">RRM domain-containing protein</fullName>
    </recommendedName>
</protein>
<evidence type="ECO:0000313" key="6">
    <source>
        <dbReference type="Proteomes" id="UP000006310"/>
    </source>
</evidence>